<evidence type="ECO:0000256" key="2">
    <source>
        <dbReference type="SAM" id="Phobius"/>
    </source>
</evidence>
<keyword evidence="2" id="KW-1133">Transmembrane helix</keyword>
<sequence>MTSGPEPRRNEFAPLDGPATPDPYAPLDYPAGPDLPPPVYDAYPPPPGYGPPPPYPMPAAGYQYGGYDPYRATKPPGTNGKAIAALVTSLGGLLFCGLPSIVGLILGIVALRETRSTGQDGFGLALAGTIVGALVAIGSFLYFVMFVGIMASGFSLV</sequence>
<feature type="compositionally biased region" description="Pro residues" evidence="1">
    <location>
        <begin position="33"/>
        <end position="51"/>
    </location>
</feature>
<keyword evidence="2" id="KW-0472">Membrane</keyword>
<feature type="transmembrane region" description="Helical" evidence="2">
    <location>
        <begin position="123"/>
        <end position="151"/>
    </location>
</feature>
<evidence type="ECO:0000259" key="3">
    <source>
        <dbReference type="Pfam" id="PF13828"/>
    </source>
</evidence>
<feature type="compositionally biased region" description="Basic and acidic residues" evidence="1">
    <location>
        <begin position="1"/>
        <end position="11"/>
    </location>
</feature>
<proteinExistence type="predicted"/>
<feature type="domain" description="DUF4190" evidence="3">
    <location>
        <begin position="82"/>
        <end position="139"/>
    </location>
</feature>
<evidence type="ECO:0000313" key="5">
    <source>
        <dbReference type="Proteomes" id="UP000467193"/>
    </source>
</evidence>
<accession>A0A7I7QXY2</accession>
<evidence type="ECO:0000256" key="1">
    <source>
        <dbReference type="SAM" id="MobiDB-lite"/>
    </source>
</evidence>
<dbReference type="Pfam" id="PF13828">
    <property type="entry name" value="DUF4190"/>
    <property type="match status" value="1"/>
</dbReference>
<protein>
    <submittedName>
        <fullName evidence="4">Membrane protein</fullName>
    </submittedName>
</protein>
<dbReference type="AlphaFoldDB" id="A0A7I7QXY2"/>
<gene>
    <name evidence="4" type="ORF">MSEDJ_53350</name>
</gene>
<feature type="region of interest" description="Disordered" evidence="1">
    <location>
        <begin position="1"/>
        <end position="51"/>
    </location>
</feature>
<feature type="transmembrane region" description="Helical" evidence="2">
    <location>
        <begin position="83"/>
        <end position="111"/>
    </location>
</feature>
<keyword evidence="5" id="KW-1185">Reference proteome</keyword>
<dbReference type="EMBL" id="AP022588">
    <property type="protein sequence ID" value="BBY31239.1"/>
    <property type="molecule type" value="Genomic_DNA"/>
</dbReference>
<organism evidence="4 5">
    <name type="scientific">Mycolicibacterium sediminis</name>
    <dbReference type="NCBI Taxonomy" id="1286180"/>
    <lineage>
        <taxon>Bacteria</taxon>
        <taxon>Bacillati</taxon>
        <taxon>Actinomycetota</taxon>
        <taxon>Actinomycetes</taxon>
        <taxon>Mycobacteriales</taxon>
        <taxon>Mycobacteriaceae</taxon>
        <taxon>Mycolicibacterium</taxon>
    </lineage>
</organism>
<dbReference type="RefSeq" id="WP_163800764.1">
    <property type="nucleotide sequence ID" value="NZ_AP022588.1"/>
</dbReference>
<dbReference type="Proteomes" id="UP000467193">
    <property type="component" value="Chromosome"/>
</dbReference>
<evidence type="ECO:0000313" key="4">
    <source>
        <dbReference type="EMBL" id="BBY31239.1"/>
    </source>
</evidence>
<reference evidence="4 5" key="1">
    <citation type="journal article" date="2019" name="Emerg. Microbes Infect.">
        <title>Comprehensive subspecies identification of 175 nontuberculous mycobacteria species based on 7547 genomic profiles.</title>
        <authorList>
            <person name="Matsumoto Y."/>
            <person name="Kinjo T."/>
            <person name="Motooka D."/>
            <person name="Nabeya D."/>
            <person name="Jung N."/>
            <person name="Uechi K."/>
            <person name="Horii T."/>
            <person name="Iida T."/>
            <person name="Fujita J."/>
            <person name="Nakamura S."/>
        </authorList>
    </citation>
    <scope>NUCLEOTIDE SEQUENCE [LARGE SCALE GENOMIC DNA]</scope>
    <source>
        <strain evidence="4 5">JCM 17899</strain>
    </source>
</reference>
<keyword evidence="2" id="KW-0812">Transmembrane</keyword>
<dbReference type="KEGG" id="msei:MSEDJ_53350"/>
<name>A0A7I7QXY2_9MYCO</name>
<dbReference type="InterPro" id="IPR025241">
    <property type="entry name" value="DUF4190"/>
</dbReference>